<dbReference type="PANTHER" id="PTHR45138:SF9">
    <property type="entry name" value="DIGUANYLATE CYCLASE DGCM-RELATED"/>
    <property type="match status" value="1"/>
</dbReference>
<dbReference type="GO" id="GO:0052621">
    <property type="term" value="F:diguanylate cyclase activity"/>
    <property type="evidence" value="ECO:0007669"/>
    <property type="project" value="TreeGrafter"/>
</dbReference>
<dbReference type="InterPro" id="IPR035965">
    <property type="entry name" value="PAS-like_dom_sf"/>
</dbReference>
<dbReference type="Proteomes" id="UP000481964">
    <property type="component" value="Unassembled WGS sequence"/>
</dbReference>
<dbReference type="SUPFAM" id="SSF55785">
    <property type="entry name" value="PYP-like sensor domain (PAS domain)"/>
    <property type="match status" value="1"/>
</dbReference>
<gene>
    <name evidence="3" type="ORF">GKE48_03305</name>
</gene>
<dbReference type="PANTHER" id="PTHR45138">
    <property type="entry name" value="REGULATORY COMPONENTS OF SENSORY TRANSDUCTION SYSTEM"/>
    <property type="match status" value="1"/>
</dbReference>
<dbReference type="NCBIfam" id="TIGR00254">
    <property type="entry name" value="GGDEF"/>
    <property type="match status" value="1"/>
</dbReference>
<evidence type="ECO:0000313" key="4">
    <source>
        <dbReference type="Proteomes" id="UP000481964"/>
    </source>
</evidence>
<dbReference type="InterPro" id="IPR000160">
    <property type="entry name" value="GGDEF_dom"/>
</dbReference>
<dbReference type="Pfam" id="PF00990">
    <property type="entry name" value="GGDEF"/>
    <property type="match status" value="1"/>
</dbReference>
<dbReference type="CDD" id="cd01949">
    <property type="entry name" value="GGDEF"/>
    <property type="match status" value="1"/>
</dbReference>
<dbReference type="Pfam" id="PF08448">
    <property type="entry name" value="PAS_4"/>
    <property type="match status" value="1"/>
</dbReference>
<organism evidence="3 4">
    <name type="scientific">Lachnospira eligens</name>
    <dbReference type="NCBI Taxonomy" id="39485"/>
    <lineage>
        <taxon>Bacteria</taxon>
        <taxon>Bacillati</taxon>
        <taxon>Bacillota</taxon>
        <taxon>Clostridia</taxon>
        <taxon>Lachnospirales</taxon>
        <taxon>Lachnospiraceae</taxon>
        <taxon>Lachnospira</taxon>
    </lineage>
</organism>
<dbReference type="InterPro" id="IPR043128">
    <property type="entry name" value="Rev_trsase/Diguanyl_cyclase"/>
</dbReference>
<dbReference type="SMART" id="SM00267">
    <property type="entry name" value="GGDEF"/>
    <property type="match status" value="1"/>
</dbReference>
<dbReference type="PROSITE" id="PS50887">
    <property type="entry name" value="GGDEF"/>
    <property type="match status" value="1"/>
</dbReference>
<evidence type="ECO:0000259" key="1">
    <source>
        <dbReference type="PROSITE" id="PS50113"/>
    </source>
</evidence>
<dbReference type="InterPro" id="IPR050469">
    <property type="entry name" value="Diguanylate_Cyclase"/>
</dbReference>
<dbReference type="Gene3D" id="3.30.70.270">
    <property type="match status" value="1"/>
</dbReference>
<evidence type="ECO:0000313" key="3">
    <source>
        <dbReference type="EMBL" id="MSC56482.1"/>
    </source>
</evidence>
<comment type="caution">
    <text evidence="3">The sequence shown here is derived from an EMBL/GenBank/DDBJ whole genome shotgun (WGS) entry which is preliminary data.</text>
</comment>
<feature type="domain" description="PAC" evidence="1">
    <location>
        <begin position="76"/>
        <end position="131"/>
    </location>
</feature>
<dbReference type="SUPFAM" id="SSF55073">
    <property type="entry name" value="Nucleotide cyclase"/>
    <property type="match status" value="1"/>
</dbReference>
<feature type="domain" description="GGDEF" evidence="2">
    <location>
        <begin position="158"/>
        <end position="281"/>
    </location>
</feature>
<dbReference type="EMBL" id="WKRD01000002">
    <property type="protein sequence ID" value="MSC56482.1"/>
    <property type="molecule type" value="Genomic_DNA"/>
</dbReference>
<proteinExistence type="predicted"/>
<protein>
    <submittedName>
        <fullName evidence="3">Diguanylate cyclase</fullName>
    </submittedName>
</protein>
<name>A0A7C9H644_9FIRM</name>
<dbReference type="PROSITE" id="PS50113">
    <property type="entry name" value="PAC"/>
    <property type="match status" value="1"/>
</dbReference>
<dbReference type="InterPro" id="IPR000700">
    <property type="entry name" value="PAS-assoc_C"/>
</dbReference>
<accession>A0A7C9H644</accession>
<sequence length="281" mass="32397">MDLDRRELQCILNAINENIFFKDTNGRYVLSTHVCNMLNSNGDSSFSIYGKTDLDIQPYKTLGKKFYEEDMNIIKTKNNVNYIEKMQFGEEVFYYQINKNPVLDADGNVMGIVGIVKDISNLIKLQEKLKNYSITDMMTQTYNRSFYESGEYKNKLKYPVGVVMADINNLKYYNDNYGHKEGDILIRTIVNNMQRYIRPVDVLIRLGGDEFLILLQECDKKDSDKIINQIKNAEGNIKLQNITVGTSYGISIANNEEELNNSIAEADKAMYADKRKSKKIL</sequence>
<dbReference type="InterPro" id="IPR013656">
    <property type="entry name" value="PAS_4"/>
</dbReference>
<dbReference type="Gene3D" id="3.30.450.20">
    <property type="entry name" value="PAS domain"/>
    <property type="match status" value="1"/>
</dbReference>
<dbReference type="InterPro" id="IPR029787">
    <property type="entry name" value="Nucleotide_cyclase"/>
</dbReference>
<dbReference type="RefSeq" id="WP_154300433.1">
    <property type="nucleotide sequence ID" value="NZ_WKRD01000002.1"/>
</dbReference>
<evidence type="ECO:0000259" key="2">
    <source>
        <dbReference type="PROSITE" id="PS50887"/>
    </source>
</evidence>
<reference evidence="3 4" key="1">
    <citation type="journal article" date="2019" name="Nat. Med.">
        <title>A library of human gut bacterial isolates paired with longitudinal multiomics data enables mechanistic microbiome research.</title>
        <authorList>
            <person name="Poyet M."/>
            <person name="Groussin M."/>
            <person name="Gibbons S.M."/>
            <person name="Avila-Pacheco J."/>
            <person name="Jiang X."/>
            <person name="Kearney S.M."/>
            <person name="Perrotta A.R."/>
            <person name="Berdy B."/>
            <person name="Zhao S."/>
            <person name="Lieberman T.D."/>
            <person name="Swanson P.K."/>
            <person name="Smith M."/>
            <person name="Roesemann S."/>
            <person name="Alexander J.E."/>
            <person name="Rich S.A."/>
            <person name="Livny J."/>
            <person name="Vlamakis H."/>
            <person name="Clish C."/>
            <person name="Bullock K."/>
            <person name="Deik A."/>
            <person name="Scott J."/>
            <person name="Pierce K.A."/>
            <person name="Xavier R.J."/>
            <person name="Alm E.J."/>
        </authorList>
    </citation>
    <scope>NUCLEOTIDE SEQUENCE [LARGE SCALE GENOMIC DNA]</scope>
    <source>
        <strain evidence="3 4">BIOML-A1</strain>
    </source>
</reference>
<dbReference type="AlphaFoldDB" id="A0A7C9H644"/>